<dbReference type="Pfam" id="PF00439">
    <property type="entry name" value="Bromodomain"/>
    <property type="match status" value="1"/>
</dbReference>
<dbReference type="Gramene" id="Manes.18G124000.10.v8.1">
    <property type="protein sequence ID" value="Manes.18G124000.10.v8.1.CDS"/>
    <property type="gene ID" value="Manes.18G124000.v8.1"/>
</dbReference>
<dbReference type="EMBL" id="CM004404">
    <property type="protein sequence ID" value="OAY23994.1"/>
    <property type="molecule type" value="Genomic_DNA"/>
</dbReference>
<dbReference type="SMART" id="SM00297">
    <property type="entry name" value="BROMO"/>
    <property type="match status" value="1"/>
</dbReference>
<dbReference type="Gramene" id="Manes.18G124000.7.v8.1">
    <property type="protein sequence ID" value="Manes.18G124000.7.v8.1.CDS"/>
    <property type="gene ID" value="Manes.18G124000.v8.1"/>
</dbReference>
<protein>
    <recommendedName>
        <fullName evidence="4">Bromo domain-containing protein</fullName>
    </recommendedName>
</protein>
<dbReference type="SUPFAM" id="SSF47370">
    <property type="entry name" value="Bromodomain"/>
    <property type="match status" value="1"/>
</dbReference>
<dbReference type="Gramene" id="Manes.18G124000.3.v8.1">
    <property type="protein sequence ID" value="Manes.18G124000.3.v8.1.CDS"/>
    <property type="gene ID" value="Manes.18G124000.v8.1"/>
</dbReference>
<dbReference type="CDD" id="cd04369">
    <property type="entry name" value="Bromodomain"/>
    <property type="match status" value="1"/>
</dbReference>
<evidence type="ECO:0000313" key="6">
    <source>
        <dbReference type="Proteomes" id="UP000091857"/>
    </source>
</evidence>
<dbReference type="InterPro" id="IPR036427">
    <property type="entry name" value="Bromodomain-like_sf"/>
</dbReference>
<evidence type="ECO:0000313" key="5">
    <source>
        <dbReference type="EMBL" id="OAY23994.1"/>
    </source>
</evidence>
<evidence type="ECO:0000256" key="2">
    <source>
        <dbReference type="PROSITE-ProRule" id="PRU00035"/>
    </source>
</evidence>
<feature type="region of interest" description="Disordered" evidence="3">
    <location>
        <begin position="70"/>
        <end position="89"/>
    </location>
</feature>
<sequence>MVKKEVTPGSRKSARISAMEEKARMLAIQKQTKDEAICGGDASITSSSSATAKMGGRKCRSLQEFVTNCVTTSPHQEGETKSEDNASKAEQMENLPSLQGMPSKLTLEVVLDMLQGETHEIFAQPVDPQEVVGYGNIIREPMDFGTMRAKLQEGMYKSLEQFEHDVFLISSNAMKFNSSTTVYYKEARALSKLAQSVFHFLRTNPENFQLGFSRTRRHPGRKPQSEAGGSHSRSAKLANSKDGVSLDDPSIQRTAVSLPQFKPYIGQTNVGNFPESRDGTMLNSSETDRHMTYKSQNSFCWENEKLVSTVYNAPKPTPHVSNAGSKHPESLLNFIRNLGAEAQSAANKKLEKCPAEPPKILSWTPKAPKRPFGETADIRLPSPALRKSAAYLNQVNGGQMPYNIISGPPGSYKGKMVCANGGINISGRQLNLQNSLSGPRPQTTDGGLTDYNVVGGQGPNKSGITNAYGSYRSSDNMDLLATLTQFSGIQTQVNHNPSGTNKVTTGSSSSIAAPAFALNQNKLMERKQPAESWDLPTISYLPALQTEAAKQIPPAQNVVLQQQVASTEVKTMNFVGGAKPEGDQAEAIAQGFWNALRSSATDNKKQPDLNLQL</sequence>
<evidence type="ECO:0000256" key="1">
    <source>
        <dbReference type="ARBA" id="ARBA00023117"/>
    </source>
</evidence>
<dbReference type="AlphaFoldDB" id="A0A2C9U350"/>
<evidence type="ECO:0000259" key="4">
    <source>
        <dbReference type="PROSITE" id="PS50014"/>
    </source>
</evidence>
<dbReference type="Gramene" id="Manes.18G124000.11.v8.1">
    <property type="protein sequence ID" value="Manes.18G124000.11.v8.1.CDS"/>
    <property type="gene ID" value="Manes.18G124000.v8.1"/>
</dbReference>
<dbReference type="PRINTS" id="PR00503">
    <property type="entry name" value="BROMODOMAIN"/>
</dbReference>
<proteinExistence type="predicted"/>
<dbReference type="InterPro" id="IPR051831">
    <property type="entry name" value="Bromodomain_contain_prot"/>
</dbReference>
<feature type="compositionally biased region" description="Basic and acidic residues" evidence="3">
    <location>
        <begin position="76"/>
        <end position="89"/>
    </location>
</feature>
<dbReference type="STRING" id="3983.A0A2C9U350"/>
<name>A0A2C9U350_MANES</name>
<gene>
    <name evidence="5" type="ORF">MANES_18G124000v8</name>
</gene>
<dbReference type="PANTHER" id="PTHR22881:SF26">
    <property type="entry name" value="BROMODOMAIN CONTAINING PROTEIN, EXPRESSED"/>
    <property type="match status" value="1"/>
</dbReference>
<keyword evidence="1 2" id="KW-0103">Bromodomain</keyword>
<keyword evidence="6" id="KW-1185">Reference proteome</keyword>
<evidence type="ECO:0000256" key="3">
    <source>
        <dbReference type="SAM" id="MobiDB-lite"/>
    </source>
</evidence>
<dbReference type="InterPro" id="IPR001487">
    <property type="entry name" value="Bromodomain"/>
</dbReference>
<dbReference type="PANTHER" id="PTHR22881">
    <property type="entry name" value="BROMODOMAIN CONTAINING PROTEIN"/>
    <property type="match status" value="1"/>
</dbReference>
<dbReference type="Proteomes" id="UP000091857">
    <property type="component" value="Chromosome 18"/>
</dbReference>
<feature type="region of interest" description="Disordered" evidence="3">
    <location>
        <begin position="209"/>
        <end position="248"/>
    </location>
</feature>
<feature type="domain" description="Bromo" evidence="4">
    <location>
        <begin position="114"/>
        <end position="184"/>
    </location>
</feature>
<organism evidence="5 6">
    <name type="scientific">Manihot esculenta</name>
    <name type="common">Cassava</name>
    <name type="synonym">Jatropha manihot</name>
    <dbReference type="NCBI Taxonomy" id="3983"/>
    <lineage>
        <taxon>Eukaryota</taxon>
        <taxon>Viridiplantae</taxon>
        <taxon>Streptophyta</taxon>
        <taxon>Embryophyta</taxon>
        <taxon>Tracheophyta</taxon>
        <taxon>Spermatophyta</taxon>
        <taxon>Magnoliopsida</taxon>
        <taxon>eudicotyledons</taxon>
        <taxon>Gunneridae</taxon>
        <taxon>Pentapetalae</taxon>
        <taxon>rosids</taxon>
        <taxon>fabids</taxon>
        <taxon>Malpighiales</taxon>
        <taxon>Euphorbiaceae</taxon>
        <taxon>Crotonoideae</taxon>
        <taxon>Manihoteae</taxon>
        <taxon>Manihot</taxon>
    </lineage>
</organism>
<dbReference type="PROSITE" id="PS50014">
    <property type="entry name" value="BROMODOMAIN_2"/>
    <property type="match status" value="1"/>
</dbReference>
<comment type="caution">
    <text evidence="5">The sequence shown here is derived from an EMBL/GenBank/DDBJ whole genome shotgun (WGS) entry which is preliminary data.</text>
</comment>
<accession>A0A2C9U350</accession>
<dbReference type="Gramene" id="Manes.18G124000.8.v8.1">
    <property type="protein sequence ID" value="Manes.18G124000.8.v8.1.CDS"/>
    <property type="gene ID" value="Manes.18G124000.v8.1"/>
</dbReference>
<dbReference type="Gene3D" id="1.20.920.10">
    <property type="entry name" value="Bromodomain-like"/>
    <property type="match status" value="1"/>
</dbReference>
<reference evidence="6" key="1">
    <citation type="journal article" date="2016" name="Nat. Biotechnol.">
        <title>Sequencing wild and cultivated cassava and related species reveals extensive interspecific hybridization and genetic diversity.</title>
        <authorList>
            <person name="Bredeson J.V."/>
            <person name="Lyons J.B."/>
            <person name="Prochnik S.E."/>
            <person name="Wu G.A."/>
            <person name="Ha C.M."/>
            <person name="Edsinger-Gonzales E."/>
            <person name="Grimwood J."/>
            <person name="Schmutz J."/>
            <person name="Rabbi I.Y."/>
            <person name="Egesi C."/>
            <person name="Nauluvula P."/>
            <person name="Lebot V."/>
            <person name="Ndunguru J."/>
            <person name="Mkamilo G."/>
            <person name="Bart R.S."/>
            <person name="Setter T.L."/>
            <person name="Gleadow R.M."/>
            <person name="Kulakow P."/>
            <person name="Ferguson M.E."/>
            <person name="Rounsley S."/>
            <person name="Rokhsar D.S."/>
        </authorList>
    </citation>
    <scope>NUCLEOTIDE SEQUENCE [LARGE SCALE GENOMIC DNA]</scope>
    <source>
        <strain evidence="6">cv. AM560-2</strain>
    </source>
</reference>